<dbReference type="InterPro" id="IPR024320">
    <property type="entry name" value="LPG_synthase_C"/>
</dbReference>
<feature type="transmembrane region" description="Helical" evidence="14">
    <location>
        <begin position="142"/>
        <end position="170"/>
    </location>
</feature>
<feature type="transmembrane region" description="Helical" evidence="14">
    <location>
        <begin position="512"/>
        <end position="535"/>
    </location>
</feature>
<keyword evidence="7 14" id="KW-0812">Transmembrane</keyword>
<comment type="similarity">
    <text evidence="2">Belongs to the LPG synthase family.</text>
</comment>
<evidence type="ECO:0000256" key="12">
    <source>
        <dbReference type="ARBA" id="ARBA00031899"/>
    </source>
</evidence>
<comment type="subcellular location">
    <subcellularLocation>
        <location evidence="1">Cell membrane</location>
        <topology evidence="1">Multi-pass membrane protein</topology>
    </subcellularLocation>
</comment>
<reference evidence="16" key="1">
    <citation type="journal article" date="2015" name="Nature">
        <title>Complex archaea that bridge the gap between prokaryotes and eukaryotes.</title>
        <authorList>
            <person name="Spang A."/>
            <person name="Saw J.H."/>
            <person name="Jorgensen S.L."/>
            <person name="Zaremba-Niedzwiedzka K."/>
            <person name="Martijn J."/>
            <person name="Lind A.E."/>
            <person name="van Eijk R."/>
            <person name="Schleper C."/>
            <person name="Guy L."/>
            <person name="Ettema T.J."/>
        </authorList>
    </citation>
    <scope>NUCLEOTIDE SEQUENCE</scope>
</reference>
<evidence type="ECO:0000256" key="5">
    <source>
        <dbReference type="ARBA" id="ARBA00022475"/>
    </source>
</evidence>
<evidence type="ECO:0000259" key="15">
    <source>
        <dbReference type="PROSITE" id="PS50156"/>
    </source>
</evidence>
<proteinExistence type="inferred from homology"/>
<feature type="transmembrane region" description="Helical" evidence="14">
    <location>
        <begin position="472"/>
        <end position="492"/>
    </location>
</feature>
<feature type="transmembrane region" description="Helical" evidence="14">
    <location>
        <begin position="182"/>
        <end position="203"/>
    </location>
</feature>
<evidence type="ECO:0000256" key="10">
    <source>
        <dbReference type="ARBA" id="ARBA00023136"/>
    </source>
</evidence>
<evidence type="ECO:0000313" key="16">
    <source>
        <dbReference type="EMBL" id="KKN26796.1"/>
    </source>
</evidence>
<evidence type="ECO:0000256" key="13">
    <source>
        <dbReference type="ARBA" id="ARBA00047540"/>
    </source>
</evidence>
<keyword evidence="5" id="KW-1003">Cell membrane</keyword>
<dbReference type="NCBIfam" id="NF033480">
    <property type="entry name" value="bifunc_MprF"/>
    <property type="match status" value="1"/>
</dbReference>
<gene>
    <name evidence="16" type="ORF">LCGC14_0871050</name>
</gene>
<protein>
    <recommendedName>
        <fullName evidence="4">Phosphatidylglycerol lysyltransferase</fullName>
        <ecNumber evidence="3">2.3.2.3</ecNumber>
    </recommendedName>
    <alternativeName>
        <fullName evidence="12">Lysylphosphatidylglycerol synthase</fullName>
    </alternativeName>
</protein>
<evidence type="ECO:0000256" key="2">
    <source>
        <dbReference type="ARBA" id="ARBA00008627"/>
    </source>
</evidence>
<accession>A0A0F9RPE2</accession>
<feature type="transmembrane region" description="Helical" evidence="14">
    <location>
        <begin position="300"/>
        <end position="320"/>
    </location>
</feature>
<feature type="transmembrane region" description="Helical" evidence="14">
    <location>
        <begin position="418"/>
        <end position="437"/>
    </location>
</feature>
<feature type="transmembrane region" description="Helical" evidence="14">
    <location>
        <begin position="341"/>
        <end position="370"/>
    </location>
</feature>
<evidence type="ECO:0000256" key="7">
    <source>
        <dbReference type="ARBA" id="ARBA00022692"/>
    </source>
</evidence>
<dbReference type="SUPFAM" id="SSF55729">
    <property type="entry name" value="Acyl-CoA N-acyltransferases (Nat)"/>
    <property type="match status" value="1"/>
</dbReference>
<keyword evidence="6" id="KW-0808">Transferase</keyword>
<organism evidence="16">
    <name type="scientific">marine sediment metagenome</name>
    <dbReference type="NCBI Taxonomy" id="412755"/>
    <lineage>
        <taxon>unclassified sequences</taxon>
        <taxon>metagenomes</taxon>
        <taxon>ecological metagenomes</taxon>
    </lineage>
</organism>
<evidence type="ECO:0000256" key="14">
    <source>
        <dbReference type="SAM" id="Phobius"/>
    </source>
</evidence>
<comment type="catalytic activity">
    <reaction evidence="13">
        <text>L-lysyl-tRNA(Lys) + a 1,2-diacyl-sn-glycero-3-phospho-(1'-sn-glycerol) = a 1,2-diacyl-sn-glycero-3-phospho-1'-(3'-O-L-lysyl)-sn-glycerol + tRNA(Lys)</text>
        <dbReference type="Rhea" id="RHEA:10668"/>
        <dbReference type="Rhea" id="RHEA-COMP:9696"/>
        <dbReference type="Rhea" id="RHEA-COMP:9697"/>
        <dbReference type="ChEBI" id="CHEBI:64716"/>
        <dbReference type="ChEBI" id="CHEBI:75792"/>
        <dbReference type="ChEBI" id="CHEBI:78442"/>
        <dbReference type="ChEBI" id="CHEBI:78529"/>
        <dbReference type="EC" id="2.3.2.3"/>
    </reaction>
</comment>
<keyword evidence="9" id="KW-0443">Lipid metabolism</keyword>
<keyword evidence="11" id="KW-0046">Antibiotic resistance</keyword>
<evidence type="ECO:0000256" key="8">
    <source>
        <dbReference type="ARBA" id="ARBA00022989"/>
    </source>
</evidence>
<dbReference type="Pfam" id="PF09924">
    <property type="entry name" value="LPG_synthase_C"/>
    <property type="match status" value="1"/>
</dbReference>
<feature type="transmembrane region" description="Helical" evidence="14">
    <location>
        <begin position="223"/>
        <end position="245"/>
    </location>
</feature>
<evidence type="ECO:0000256" key="6">
    <source>
        <dbReference type="ARBA" id="ARBA00022679"/>
    </source>
</evidence>
<feature type="transmembrane region" description="Helical" evidence="14">
    <location>
        <begin position="252"/>
        <end position="271"/>
    </location>
</feature>
<dbReference type="Pfam" id="PF03706">
    <property type="entry name" value="LPG_synthase_TM"/>
    <property type="match status" value="1"/>
</dbReference>
<evidence type="ECO:0000256" key="3">
    <source>
        <dbReference type="ARBA" id="ARBA00012014"/>
    </source>
</evidence>
<dbReference type="InterPro" id="IPR000731">
    <property type="entry name" value="SSD"/>
</dbReference>
<sequence length="875" mass="94665">MGRKRGVDVTQQTEASPPTGMWAKIKPAVPYLLTAGLFTLGAYALYRLLQPVNFKDVMAQVRDTPWHIIALSLLATFTGYAALIGYDWSALRYLGKKLPFPVIVTGGFLGYALGNTVGAGPVTGGAVRYRIYSSLGLTGYDIAAIAVFGSVAFGLGAMIVGFGALAYHPYALHSLTSISPAILRWVGIAALVVSFGLLTAITFRKSEITLRGHSFSTPSFRLLSGQLLFTAIDIVMAATVLYLLLPPNDMNFATFLAVFAAAIFAGVASHVPGGVGVFETIIITALPPSVPVDQAAAGLLLYRLIYYLVPFALALVLLAISEMRMAKLSVQSRQLQVLAPVFKAVSSIVPMAMSAMIFTSGIFMLVSAVIPASSQVAEDLELLLPLGFVEGGALLSSAIGAALLIIAHGVLRRVEGAYWLAVGALGAGVMASLLHGIDYERAVILLLMVLILLPCRREFYRSARLTRNPLSAQWVLLLMSIIIAGLGVYFFANKATPYSQELWWQFAANQSAPRATRAGLVGALLVGLFALVTALRPPKVSTALATHEEIERARKIIALQANPDANFALTGDKSLLFSDNGSAFLMYRVQARSWIVLGDPVGSPSETAQLAWEFVDAASAANARPVFYQVGPTNLGLWAEMGLAIHKMGEEAIVNLASFSLEGNHRKKLRTAHNRAGRDGLSFEILAAPVDDGTMDVLRQISDQWLQDKRSSEKQFSVGRFEPEYLRQFPIAVVRHDKRIVAFANVMTTGLKEAATIDLMRHVDDAPSGLMNYLFTDLILHLKKEGFSEFSLGMAPLSGLATRRGSRWTMKLGALVFRHGGHFYNFDGLRNFKDKFDPDWQPRFLIAPPKANIILIATDAATLIAGGMRKAVTKR</sequence>
<evidence type="ECO:0000256" key="1">
    <source>
        <dbReference type="ARBA" id="ARBA00004651"/>
    </source>
</evidence>
<name>A0A0F9RPE2_9ZZZZ</name>
<feature type="transmembrane region" description="Helical" evidence="14">
    <location>
        <begin position="28"/>
        <end position="46"/>
    </location>
</feature>
<dbReference type="AlphaFoldDB" id="A0A0F9RPE2"/>
<evidence type="ECO:0000256" key="11">
    <source>
        <dbReference type="ARBA" id="ARBA00023251"/>
    </source>
</evidence>
<dbReference type="GO" id="GO:0005886">
    <property type="term" value="C:plasma membrane"/>
    <property type="evidence" value="ECO:0007669"/>
    <property type="project" value="UniProtKB-SubCell"/>
</dbReference>
<feature type="transmembrane region" description="Helical" evidence="14">
    <location>
        <begin position="382"/>
        <end position="406"/>
    </location>
</feature>
<evidence type="ECO:0000256" key="4">
    <source>
        <dbReference type="ARBA" id="ARBA00021546"/>
    </source>
</evidence>
<dbReference type="PANTHER" id="PTHR34697">
    <property type="entry name" value="PHOSPHATIDYLGLYCEROL LYSYLTRANSFERASE"/>
    <property type="match status" value="1"/>
</dbReference>
<dbReference type="PANTHER" id="PTHR34697:SF2">
    <property type="entry name" value="PHOSPHATIDYLGLYCEROL LYSYLTRANSFERASE"/>
    <property type="match status" value="1"/>
</dbReference>
<keyword evidence="8 14" id="KW-1133">Transmembrane helix</keyword>
<dbReference type="EMBL" id="LAZR01002693">
    <property type="protein sequence ID" value="KKN26796.1"/>
    <property type="molecule type" value="Genomic_DNA"/>
</dbReference>
<comment type="caution">
    <text evidence="16">The sequence shown here is derived from an EMBL/GenBank/DDBJ whole genome shotgun (WGS) entry which is preliminary data.</text>
</comment>
<keyword evidence="10 14" id="KW-0472">Membrane</keyword>
<dbReference type="GO" id="GO:0055091">
    <property type="term" value="P:phospholipid homeostasis"/>
    <property type="evidence" value="ECO:0007669"/>
    <property type="project" value="TreeGrafter"/>
</dbReference>
<feature type="domain" description="SSD" evidence="15">
    <location>
        <begin position="78"/>
        <end position="210"/>
    </location>
</feature>
<dbReference type="InterPro" id="IPR022791">
    <property type="entry name" value="L-PG_synthase/AglD"/>
</dbReference>
<feature type="transmembrane region" description="Helical" evidence="14">
    <location>
        <begin position="98"/>
        <end position="122"/>
    </location>
</feature>
<dbReference type="InterPro" id="IPR051211">
    <property type="entry name" value="PG_lysyltransferase"/>
</dbReference>
<dbReference type="InterPro" id="IPR016181">
    <property type="entry name" value="Acyl_CoA_acyltransferase"/>
</dbReference>
<dbReference type="GO" id="GO:0046677">
    <property type="term" value="P:response to antibiotic"/>
    <property type="evidence" value="ECO:0007669"/>
    <property type="project" value="UniProtKB-KW"/>
</dbReference>
<evidence type="ECO:0000256" key="9">
    <source>
        <dbReference type="ARBA" id="ARBA00023098"/>
    </source>
</evidence>
<feature type="transmembrane region" description="Helical" evidence="14">
    <location>
        <begin position="66"/>
        <end position="86"/>
    </location>
</feature>
<dbReference type="GO" id="GO:0050071">
    <property type="term" value="F:phosphatidylglycerol lysyltransferase activity"/>
    <property type="evidence" value="ECO:0007669"/>
    <property type="project" value="UniProtKB-EC"/>
</dbReference>
<dbReference type="EC" id="2.3.2.3" evidence="3"/>
<dbReference type="GO" id="GO:0006629">
    <property type="term" value="P:lipid metabolic process"/>
    <property type="evidence" value="ECO:0007669"/>
    <property type="project" value="UniProtKB-KW"/>
</dbReference>
<dbReference type="PROSITE" id="PS50156">
    <property type="entry name" value="SSD"/>
    <property type="match status" value="1"/>
</dbReference>
<feature type="transmembrane region" description="Helical" evidence="14">
    <location>
        <begin position="443"/>
        <end position="460"/>
    </location>
</feature>